<evidence type="ECO:0000313" key="2">
    <source>
        <dbReference type="Proteomes" id="UP000325081"/>
    </source>
</evidence>
<sequence>MDGSPRVHWWPGCRDFTVSAHWRPWSHGLLLLSSRLAWSDALETKVSLHGALGTHAGCWKHADLLRGTRVMMRVALAVTGNKFGKSSISDHFCSSASDTTSTPENTGRQPGNVFSPEIARRLLINPTNRHRAAALHRRRSSAAGRQRPVAAAGRCNPDELLHILVAASVIRIVGGIGAETSGQVRRVEGGAGVGYLAGAPSEAVEVKFSDSGQHSDGPFYEPDEFTLFTNRRTTAFGVHLCQTLIAGYIG</sequence>
<evidence type="ECO:0000313" key="1">
    <source>
        <dbReference type="EMBL" id="GER33110.1"/>
    </source>
</evidence>
<keyword evidence="2" id="KW-1185">Reference proteome</keyword>
<name>A0A5A7PK06_STRAF</name>
<organism evidence="1 2">
    <name type="scientific">Striga asiatica</name>
    <name type="common">Asiatic witchweed</name>
    <name type="synonym">Buchnera asiatica</name>
    <dbReference type="NCBI Taxonomy" id="4170"/>
    <lineage>
        <taxon>Eukaryota</taxon>
        <taxon>Viridiplantae</taxon>
        <taxon>Streptophyta</taxon>
        <taxon>Embryophyta</taxon>
        <taxon>Tracheophyta</taxon>
        <taxon>Spermatophyta</taxon>
        <taxon>Magnoliopsida</taxon>
        <taxon>eudicotyledons</taxon>
        <taxon>Gunneridae</taxon>
        <taxon>Pentapetalae</taxon>
        <taxon>asterids</taxon>
        <taxon>lamiids</taxon>
        <taxon>Lamiales</taxon>
        <taxon>Orobanchaceae</taxon>
        <taxon>Buchnereae</taxon>
        <taxon>Striga</taxon>
    </lineage>
</organism>
<protein>
    <submittedName>
        <fullName evidence="1">Valine--tRNA ligase</fullName>
    </submittedName>
</protein>
<gene>
    <name evidence="1" type="ORF">STAS_09215</name>
</gene>
<dbReference type="Proteomes" id="UP000325081">
    <property type="component" value="Unassembled WGS sequence"/>
</dbReference>
<dbReference type="GO" id="GO:0016874">
    <property type="term" value="F:ligase activity"/>
    <property type="evidence" value="ECO:0007669"/>
    <property type="project" value="UniProtKB-KW"/>
</dbReference>
<keyword evidence="1" id="KW-0436">Ligase</keyword>
<accession>A0A5A7PK06</accession>
<proteinExistence type="predicted"/>
<comment type="caution">
    <text evidence="1">The sequence shown here is derived from an EMBL/GenBank/DDBJ whole genome shotgun (WGS) entry which is preliminary data.</text>
</comment>
<reference evidence="2" key="1">
    <citation type="journal article" date="2019" name="Curr. Biol.">
        <title>Genome Sequence of Striga asiatica Provides Insight into the Evolution of Plant Parasitism.</title>
        <authorList>
            <person name="Yoshida S."/>
            <person name="Kim S."/>
            <person name="Wafula E.K."/>
            <person name="Tanskanen J."/>
            <person name="Kim Y.M."/>
            <person name="Honaas L."/>
            <person name="Yang Z."/>
            <person name="Spallek T."/>
            <person name="Conn C.E."/>
            <person name="Ichihashi Y."/>
            <person name="Cheong K."/>
            <person name="Cui S."/>
            <person name="Der J.P."/>
            <person name="Gundlach H."/>
            <person name="Jiao Y."/>
            <person name="Hori C."/>
            <person name="Ishida J.K."/>
            <person name="Kasahara H."/>
            <person name="Kiba T."/>
            <person name="Kim M.S."/>
            <person name="Koo N."/>
            <person name="Laohavisit A."/>
            <person name="Lee Y.H."/>
            <person name="Lumba S."/>
            <person name="McCourt P."/>
            <person name="Mortimer J.C."/>
            <person name="Mutuku J.M."/>
            <person name="Nomura T."/>
            <person name="Sasaki-Sekimoto Y."/>
            <person name="Seto Y."/>
            <person name="Wang Y."/>
            <person name="Wakatake T."/>
            <person name="Sakakibara H."/>
            <person name="Demura T."/>
            <person name="Yamaguchi S."/>
            <person name="Yoneyama K."/>
            <person name="Manabe R.I."/>
            <person name="Nelson D.C."/>
            <person name="Schulman A.H."/>
            <person name="Timko M.P."/>
            <person name="dePamphilis C.W."/>
            <person name="Choi D."/>
            <person name="Shirasu K."/>
        </authorList>
    </citation>
    <scope>NUCLEOTIDE SEQUENCE [LARGE SCALE GENOMIC DNA]</scope>
    <source>
        <strain evidence="2">cv. UVA1</strain>
    </source>
</reference>
<dbReference type="AlphaFoldDB" id="A0A5A7PK06"/>
<dbReference type="EMBL" id="BKCP01004672">
    <property type="protein sequence ID" value="GER33110.1"/>
    <property type="molecule type" value="Genomic_DNA"/>
</dbReference>